<keyword evidence="4" id="KW-1185">Reference proteome</keyword>
<feature type="region of interest" description="Disordered" evidence="1">
    <location>
        <begin position="57"/>
        <end position="90"/>
    </location>
</feature>
<proteinExistence type="predicted"/>
<dbReference type="Proteomes" id="UP000315295">
    <property type="component" value="Unassembled WGS sequence"/>
</dbReference>
<keyword evidence="2" id="KW-1133">Transmembrane helix</keyword>
<sequence>MHDLHSHIALSEELLSPDYSPFPAPTYFQDYPSPPPYIEAQAPESYYAFYSPIQGPSLAPSSERAQFSDTDDFTSPPNLAPQPNVLPSNYRADDEIGELGELESDEAYNSEQNKNRATMAGFALGSVCLVGLAGFVYNKKYSKSKADYEYELAKREDL</sequence>
<keyword evidence="2" id="KW-0812">Transmembrane</keyword>
<dbReference type="EMBL" id="VIEB01000013">
    <property type="protein sequence ID" value="TQE13138.1"/>
    <property type="molecule type" value="Genomic_DNA"/>
</dbReference>
<keyword evidence="2" id="KW-0472">Membrane</keyword>
<dbReference type="AlphaFoldDB" id="A0A540NQ23"/>
<gene>
    <name evidence="3" type="ORF">C1H46_001222</name>
</gene>
<feature type="transmembrane region" description="Helical" evidence="2">
    <location>
        <begin position="119"/>
        <end position="137"/>
    </location>
</feature>
<comment type="caution">
    <text evidence="3">The sequence shown here is derived from an EMBL/GenBank/DDBJ whole genome shotgun (WGS) entry which is preliminary data.</text>
</comment>
<evidence type="ECO:0000313" key="3">
    <source>
        <dbReference type="EMBL" id="TQE13138.1"/>
    </source>
</evidence>
<reference evidence="3 4" key="1">
    <citation type="journal article" date="2019" name="G3 (Bethesda)">
        <title>Sequencing of a Wild Apple (Malus baccata) Genome Unravels the Differences Between Cultivated and Wild Apple Species Regarding Disease Resistance and Cold Tolerance.</title>
        <authorList>
            <person name="Chen X."/>
        </authorList>
    </citation>
    <scope>NUCLEOTIDE SEQUENCE [LARGE SCALE GENOMIC DNA]</scope>
    <source>
        <strain evidence="4">cv. Shandingzi</strain>
        <tissue evidence="3">Leaves</tissue>
    </source>
</reference>
<evidence type="ECO:0000256" key="2">
    <source>
        <dbReference type="SAM" id="Phobius"/>
    </source>
</evidence>
<evidence type="ECO:0000256" key="1">
    <source>
        <dbReference type="SAM" id="MobiDB-lite"/>
    </source>
</evidence>
<name>A0A540NQ23_MALBA</name>
<feature type="compositionally biased region" description="Polar residues" evidence="1">
    <location>
        <begin position="59"/>
        <end position="77"/>
    </location>
</feature>
<protein>
    <submittedName>
        <fullName evidence="3">Uncharacterized protein</fullName>
    </submittedName>
</protein>
<organism evidence="3 4">
    <name type="scientific">Malus baccata</name>
    <name type="common">Siberian crab apple</name>
    <name type="synonym">Pyrus baccata</name>
    <dbReference type="NCBI Taxonomy" id="106549"/>
    <lineage>
        <taxon>Eukaryota</taxon>
        <taxon>Viridiplantae</taxon>
        <taxon>Streptophyta</taxon>
        <taxon>Embryophyta</taxon>
        <taxon>Tracheophyta</taxon>
        <taxon>Spermatophyta</taxon>
        <taxon>Magnoliopsida</taxon>
        <taxon>eudicotyledons</taxon>
        <taxon>Gunneridae</taxon>
        <taxon>Pentapetalae</taxon>
        <taxon>rosids</taxon>
        <taxon>fabids</taxon>
        <taxon>Rosales</taxon>
        <taxon>Rosaceae</taxon>
        <taxon>Amygdaloideae</taxon>
        <taxon>Maleae</taxon>
        <taxon>Malus</taxon>
    </lineage>
</organism>
<accession>A0A540NQ23</accession>
<evidence type="ECO:0000313" key="4">
    <source>
        <dbReference type="Proteomes" id="UP000315295"/>
    </source>
</evidence>